<dbReference type="Proteomes" id="UP000607397">
    <property type="component" value="Unassembled WGS sequence"/>
</dbReference>
<dbReference type="PANTHER" id="PTHR36729">
    <property type="entry name" value="EXPRESSED PROTEIN"/>
    <property type="match status" value="1"/>
</dbReference>
<dbReference type="Pfam" id="PF24869">
    <property type="entry name" value="DUF7734"/>
    <property type="match status" value="1"/>
</dbReference>
<feature type="domain" description="DUF7734" evidence="1">
    <location>
        <begin position="8"/>
        <end position="94"/>
    </location>
</feature>
<gene>
    <name evidence="2" type="ORF">GS597_13515</name>
</gene>
<dbReference type="InterPro" id="IPR056636">
    <property type="entry name" value="DUF7734"/>
</dbReference>
<evidence type="ECO:0000313" key="3">
    <source>
        <dbReference type="Proteomes" id="UP000607397"/>
    </source>
</evidence>
<dbReference type="AlphaFoldDB" id="A0A8K2A160"/>
<dbReference type="EMBL" id="WVIC01000027">
    <property type="protein sequence ID" value="NCJ07507.1"/>
    <property type="molecule type" value="Genomic_DNA"/>
</dbReference>
<comment type="caution">
    <text evidence="2">The sequence shown here is derived from an EMBL/GenBank/DDBJ whole genome shotgun (WGS) entry which is preliminary data.</text>
</comment>
<name>A0A8K2A160_9CYAN</name>
<dbReference type="PANTHER" id="PTHR36729:SF2">
    <property type="entry name" value="EXPRESSED PROTEIN"/>
    <property type="match status" value="1"/>
</dbReference>
<sequence length="99" mass="11120">MTINPGFRLEQYTLKQPQEVLLVQIEVNGEADEIAIFRGMSSSLMRPTAFDLDIPVLPANASIIGIDRLEGPYDPSMPRYRQRGLSWTEFEPLLQAVGV</sequence>
<keyword evidence="3" id="KW-1185">Reference proteome</keyword>
<reference evidence="2" key="1">
    <citation type="submission" date="2019-12" db="EMBL/GenBank/DDBJ databases">
        <title>High-Quality draft genome sequences of three cyanobacteria isolated from the limestone walls of the Old Cathedral of Coimbra.</title>
        <authorList>
            <person name="Tiago I."/>
            <person name="Soares F."/>
            <person name="Portugal A."/>
        </authorList>
    </citation>
    <scope>NUCLEOTIDE SEQUENCE [LARGE SCALE GENOMIC DNA]</scope>
    <source>
        <strain evidence="2">C</strain>
    </source>
</reference>
<evidence type="ECO:0000259" key="1">
    <source>
        <dbReference type="Pfam" id="PF24869"/>
    </source>
</evidence>
<proteinExistence type="predicted"/>
<organism evidence="2 3">
    <name type="scientific">Petrachloros mirabilis ULC683</name>
    <dbReference type="NCBI Taxonomy" id="2781853"/>
    <lineage>
        <taxon>Bacteria</taxon>
        <taxon>Bacillati</taxon>
        <taxon>Cyanobacteriota</taxon>
        <taxon>Cyanophyceae</taxon>
        <taxon>Synechococcales</taxon>
        <taxon>Petrachlorosaceae</taxon>
        <taxon>Petrachloros</taxon>
        <taxon>Petrachloros mirabilis</taxon>
    </lineage>
</organism>
<protein>
    <recommendedName>
        <fullName evidence="1">DUF7734 domain-containing protein</fullName>
    </recommendedName>
</protein>
<accession>A0A8K2A160</accession>
<evidence type="ECO:0000313" key="2">
    <source>
        <dbReference type="EMBL" id="NCJ07507.1"/>
    </source>
</evidence>
<dbReference type="RefSeq" id="WP_161825986.1">
    <property type="nucleotide sequence ID" value="NZ_WVIC01000027.1"/>
</dbReference>